<keyword evidence="3" id="KW-1185">Reference proteome</keyword>
<dbReference type="Pfam" id="PF11301">
    <property type="entry name" value="DUF3103"/>
    <property type="match status" value="1"/>
</dbReference>
<gene>
    <name evidence="2" type="ORF">CR152_16600</name>
</gene>
<dbReference type="InterPro" id="IPR021452">
    <property type="entry name" value="DUF3103"/>
</dbReference>
<feature type="signal peptide" evidence="1">
    <location>
        <begin position="1"/>
        <end position="23"/>
    </location>
</feature>
<evidence type="ECO:0008006" key="4">
    <source>
        <dbReference type="Google" id="ProtNLM"/>
    </source>
</evidence>
<reference evidence="2" key="1">
    <citation type="submission" date="2017-10" db="EMBL/GenBank/DDBJ databases">
        <title>Massilia psychrophilum sp. nov., a novel purple-pigmented bacterium isolated from Tianshan glacier, Xinjiang Municipality, China.</title>
        <authorList>
            <person name="Wang H."/>
        </authorList>
    </citation>
    <scope>NUCLEOTIDE SEQUENCE [LARGE SCALE GENOMIC DNA]</scope>
    <source>
        <strain evidence="2">B2</strain>
    </source>
</reference>
<name>A0A2D2DLW6_9BURK</name>
<accession>A0A2D2DLW6</accession>
<evidence type="ECO:0000313" key="2">
    <source>
        <dbReference type="EMBL" id="ATQ75974.1"/>
    </source>
</evidence>
<keyword evidence="1" id="KW-0732">Signal</keyword>
<organism evidence="2 3">
    <name type="scientific">Massilia violaceinigra</name>
    <dbReference type="NCBI Taxonomy" id="2045208"/>
    <lineage>
        <taxon>Bacteria</taxon>
        <taxon>Pseudomonadati</taxon>
        <taxon>Pseudomonadota</taxon>
        <taxon>Betaproteobacteria</taxon>
        <taxon>Burkholderiales</taxon>
        <taxon>Oxalobacteraceae</taxon>
        <taxon>Telluria group</taxon>
        <taxon>Massilia</taxon>
    </lineage>
</organism>
<proteinExistence type="predicted"/>
<sequence>MQFIQKALLTIVLAGSASAPVIAGDRLSADYHEPRGGQTALVDQAKRYSAWNVARMLGDPQFARALDKRLAGEDKAVMLDTLLDDVRQPSAQTRASADKLRFLDQRVREHKAIARDSKNLLEVRLYVPRGQDAAARPDMSKLLVAYAPAGKRSEWSDVEAFDQLGQVQLLDARTPPATPVLIVGINAREDMRAGMAYVNRSLRAAGLQSAPPKIAPKTASSMAAGDIDTTRLDRVSLANSQESWVSGAAEVFAIVSGVQPDQAKAELSVVDMPYLDYAGTAYTPNQIMVFWSSYRYGAANIQLFEHDDNTNYKDLAVALSQSVSAILGVFAPSYAVIGQVATAILQAMPAGWFSNDDDYVDSFYTIERGRTYENHRGAANNATVTLSPYLLRAQ</sequence>
<evidence type="ECO:0000256" key="1">
    <source>
        <dbReference type="SAM" id="SignalP"/>
    </source>
</evidence>
<feature type="chain" id="PRO_5013541303" description="DUF3103 domain-containing protein" evidence="1">
    <location>
        <begin position="24"/>
        <end position="394"/>
    </location>
</feature>
<dbReference type="AlphaFoldDB" id="A0A2D2DLW6"/>
<dbReference type="OrthoDB" id="6190837at2"/>
<dbReference type="KEGG" id="mass:CR152_16600"/>
<dbReference type="RefSeq" id="WP_099876188.1">
    <property type="nucleotide sequence ID" value="NZ_CP024608.1"/>
</dbReference>
<dbReference type="Proteomes" id="UP000229897">
    <property type="component" value="Chromosome"/>
</dbReference>
<evidence type="ECO:0000313" key="3">
    <source>
        <dbReference type="Proteomes" id="UP000229897"/>
    </source>
</evidence>
<protein>
    <recommendedName>
        <fullName evidence="4">DUF3103 domain-containing protein</fullName>
    </recommendedName>
</protein>
<dbReference type="EMBL" id="CP024608">
    <property type="protein sequence ID" value="ATQ75974.1"/>
    <property type="molecule type" value="Genomic_DNA"/>
</dbReference>